<keyword evidence="4" id="KW-1185">Reference proteome</keyword>
<feature type="signal peptide" evidence="2">
    <location>
        <begin position="1"/>
        <end position="21"/>
    </location>
</feature>
<feature type="region of interest" description="Disordered" evidence="1">
    <location>
        <begin position="122"/>
        <end position="227"/>
    </location>
</feature>
<feature type="compositionally biased region" description="Low complexity" evidence="1">
    <location>
        <begin position="144"/>
        <end position="227"/>
    </location>
</feature>
<feature type="chain" id="PRO_5001587362" evidence="2">
    <location>
        <begin position="22"/>
        <end position="272"/>
    </location>
</feature>
<dbReference type="OrthoDB" id="2754916at2759"/>
<evidence type="ECO:0000256" key="1">
    <source>
        <dbReference type="SAM" id="MobiDB-lite"/>
    </source>
</evidence>
<organism evidence="3 4">
    <name type="scientific">Pycnoporus cinnabarinus</name>
    <name type="common">Cinnabar-red polypore</name>
    <name type="synonym">Trametes cinnabarina</name>
    <dbReference type="NCBI Taxonomy" id="5643"/>
    <lineage>
        <taxon>Eukaryota</taxon>
        <taxon>Fungi</taxon>
        <taxon>Dikarya</taxon>
        <taxon>Basidiomycota</taxon>
        <taxon>Agaricomycotina</taxon>
        <taxon>Agaricomycetes</taxon>
        <taxon>Polyporales</taxon>
        <taxon>Polyporaceae</taxon>
        <taxon>Trametes</taxon>
    </lineage>
</organism>
<dbReference type="STRING" id="5643.A0A060SCU5"/>
<comment type="caution">
    <text evidence="3">The sequence shown here is derived from an EMBL/GenBank/DDBJ whole genome shotgun (WGS) entry which is preliminary data.</text>
</comment>
<reference evidence="3" key="1">
    <citation type="submission" date="2014-01" db="EMBL/GenBank/DDBJ databases">
        <title>The genome of the white-rot fungus Pycnoporus cinnabarinus: a basidiomycete model with a versatile arsenal for lignocellulosic biomass breakdown.</title>
        <authorList>
            <person name="Levasseur A."/>
            <person name="Lomascolo A."/>
            <person name="Ruiz-Duenas F.J."/>
            <person name="Uzan E."/>
            <person name="Piumi F."/>
            <person name="Kues U."/>
            <person name="Ram A.F.J."/>
            <person name="Murat C."/>
            <person name="Haon M."/>
            <person name="Benoit I."/>
            <person name="Arfi Y."/>
            <person name="Chevret D."/>
            <person name="Drula E."/>
            <person name="Kwon M.J."/>
            <person name="Gouret P."/>
            <person name="Lesage-Meessen L."/>
            <person name="Lombard V."/>
            <person name="Mariette J."/>
            <person name="Noirot C."/>
            <person name="Park J."/>
            <person name="Patyshakuliyeva A."/>
            <person name="Wieneger R.A.B."/>
            <person name="Wosten H.A.B."/>
            <person name="Martin F."/>
            <person name="Coutinho P.M."/>
            <person name="de Vries R."/>
            <person name="Martinez A.T."/>
            <person name="Klopp C."/>
            <person name="Pontarotti P."/>
            <person name="Henrissat B."/>
            <person name="Record E."/>
        </authorList>
    </citation>
    <scope>NUCLEOTIDE SEQUENCE [LARGE SCALE GENOMIC DNA]</scope>
    <source>
        <strain evidence="3">BRFM137</strain>
    </source>
</reference>
<sequence>MRAFLYTIVSFAALAIAQIESHDPNPPVLSPHSSTVWTVGATETVTWSTTGIIVNDPAGRPLSGKVVLGYLTGDSQRLWQSTPLAQGFLLSQKQTDVVVPDVPTGKYFIALEGDTGNWSQVFQINNPSEPSGTPPKSIVVTPVSSGAASSTTTADSSTSTLSASATTTESSSTSQNTTASGPGSSTSSSSAASTTSDASATSSSVASTSATATAPPSSTSGSSSSSLATVLSSTTSSSALPNGTNAPNSAQGLKAGVALPVLGLMALGAMAL</sequence>
<keyword evidence="2" id="KW-0732">Signal</keyword>
<accession>A0A060SCU5</accession>
<dbReference type="AlphaFoldDB" id="A0A060SCU5"/>
<feature type="compositionally biased region" description="Polar residues" evidence="1">
    <location>
        <begin position="122"/>
        <end position="131"/>
    </location>
</feature>
<dbReference type="HOGENOM" id="CLU_083660_0_0_1"/>
<dbReference type="EMBL" id="CCBP010000067">
    <property type="protein sequence ID" value="CDO70114.1"/>
    <property type="molecule type" value="Genomic_DNA"/>
</dbReference>
<dbReference type="OMA" id="LYAIASC"/>
<evidence type="ECO:0000256" key="2">
    <source>
        <dbReference type="SAM" id="SignalP"/>
    </source>
</evidence>
<evidence type="ECO:0000313" key="3">
    <source>
        <dbReference type="EMBL" id="CDO70114.1"/>
    </source>
</evidence>
<proteinExistence type="predicted"/>
<evidence type="ECO:0000313" key="4">
    <source>
        <dbReference type="Proteomes" id="UP000029665"/>
    </source>
</evidence>
<dbReference type="Proteomes" id="UP000029665">
    <property type="component" value="Unassembled WGS sequence"/>
</dbReference>
<name>A0A060SCU5_PYCCI</name>
<gene>
    <name evidence="3" type="ORF">BN946_scf184806.g41</name>
</gene>
<protein>
    <submittedName>
        <fullName evidence="3">Uncharacterized protein</fullName>
    </submittedName>
</protein>